<geneLocation type="plasmid" evidence="1 2">
    <name>pSC2</name>
</geneLocation>
<dbReference type="HOGENOM" id="CLU_1833226_0_0_9"/>
<evidence type="ECO:0000313" key="1">
    <source>
        <dbReference type="EMBL" id="ADO59692.1"/>
    </source>
</evidence>
<dbReference type="Proteomes" id="UP000006868">
    <property type="component" value="Plasmid pSC2"/>
</dbReference>
<protein>
    <submittedName>
        <fullName evidence="1">Uncharacterized protein</fullName>
    </submittedName>
</protein>
<name>E3EJU4_PAEPS</name>
<dbReference type="PATRIC" id="fig|886882.15.peg.5633"/>
<sequence length="140" mass="16527">MKNVFDFDLNYDFREVRELMIKEKLSEEELMEGLEAEEVFVKVCITDHVYNRMNNSFGRQCNWEMIEDLILEKGHLLFELKFDEEFAMKNSDGTLALICKLYPHNGELVLILETVIRTVIIINGKEVDKQVKVYRSTKTI</sequence>
<dbReference type="EMBL" id="CP002214">
    <property type="protein sequence ID" value="ADO59692.1"/>
    <property type="molecule type" value="Genomic_DNA"/>
</dbReference>
<dbReference type="RefSeq" id="WP_013386106.1">
    <property type="nucleotide sequence ID" value="NC_014628.2"/>
</dbReference>
<keyword evidence="1" id="KW-0614">Plasmid</keyword>
<reference evidence="1 2" key="1">
    <citation type="journal article" date="2011" name="J. Bacteriol.">
        <title>Complete genome sequence of Paenibacillus polymyxa SC2, a strain of plant growth-promoting Rhizobacterium with broad-spectrum antimicrobial activity.</title>
        <authorList>
            <person name="Ma M."/>
            <person name="Wang C."/>
            <person name="Ding Y."/>
            <person name="Li L."/>
            <person name="Shen D."/>
            <person name="Jiang X."/>
            <person name="Guan D."/>
            <person name="Cao F."/>
            <person name="Chen H."/>
            <person name="Feng R."/>
            <person name="Wang X."/>
            <person name="Ge Y."/>
            <person name="Yao L."/>
            <person name="Bing X."/>
            <person name="Yang X."/>
            <person name="Li J."/>
            <person name="Du B."/>
        </authorList>
    </citation>
    <scope>NUCLEOTIDE SEQUENCE [LARGE SCALE GENOMIC DNA]</scope>
    <source>
        <strain evidence="1 2">SC2</strain>
        <plasmid evidence="2">pSC2</plasmid>
    </source>
</reference>
<dbReference type="OrthoDB" id="9990547at2"/>
<accession>E3EJU4</accession>
<evidence type="ECO:0000313" key="2">
    <source>
        <dbReference type="Proteomes" id="UP000006868"/>
    </source>
</evidence>
<dbReference type="KEGG" id="ppm:PPSC2_26670"/>
<organism evidence="1 2">
    <name type="scientific">Paenibacillus polymyxa (strain SC2)</name>
    <name type="common">Bacillus polymyxa</name>
    <dbReference type="NCBI Taxonomy" id="886882"/>
    <lineage>
        <taxon>Bacteria</taxon>
        <taxon>Bacillati</taxon>
        <taxon>Bacillota</taxon>
        <taxon>Bacilli</taxon>
        <taxon>Bacillales</taxon>
        <taxon>Paenibacillaceae</taxon>
        <taxon>Paenibacillus</taxon>
    </lineage>
</organism>
<proteinExistence type="predicted"/>
<gene>
    <name evidence="1" type="ORF">PPSC2_26670</name>
</gene>
<dbReference type="AlphaFoldDB" id="E3EJU4"/>